<proteinExistence type="predicted"/>
<protein>
    <submittedName>
        <fullName evidence="4">Membrane integrity-associated transporter subunit PqiC</fullName>
    </submittedName>
</protein>
<organism evidence="3 6">
    <name type="scientific">Pseudoduganella umbonata</name>
    <dbReference type="NCBI Taxonomy" id="864828"/>
    <lineage>
        <taxon>Bacteria</taxon>
        <taxon>Pseudomonadati</taxon>
        <taxon>Pseudomonadota</taxon>
        <taxon>Betaproteobacteria</taxon>
        <taxon>Burkholderiales</taxon>
        <taxon>Oxalobacteraceae</taxon>
        <taxon>Telluria group</taxon>
        <taxon>Pseudoduganella</taxon>
    </lineage>
</organism>
<dbReference type="Proteomes" id="UP000584325">
    <property type="component" value="Unassembled WGS sequence"/>
</dbReference>
<dbReference type="PROSITE" id="PS51257">
    <property type="entry name" value="PROKAR_LIPOPROTEIN"/>
    <property type="match status" value="1"/>
</dbReference>
<dbReference type="Pfam" id="PF03886">
    <property type="entry name" value="ABC_trans_aux"/>
    <property type="match status" value="1"/>
</dbReference>
<dbReference type="EMBL" id="CP040017">
    <property type="protein sequence ID" value="QCP10322.1"/>
    <property type="molecule type" value="Genomic_DNA"/>
</dbReference>
<feature type="signal peptide" evidence="1">
    <location>
        <begin position="1"/>
        <end position="21"/>
    </location>
</feature>
<dbReference type="AlphaFoldDB" id="A0A4P8HPA1"/>
<dbReference type="RefSeq" id="WP_137313206.1">
    <property type="nucleotide sequence ID" value="NZ_CP040017.1"/>
</dbReference>
<evidence type="ECO:0000313" key="3">
    <source>
        <dbReference type="EMBL" id="MBB3221129.1"/>
    </source>
</evidence>
<feature type="domain" description="ABC-type transport auxiliary lipoprotein component" evidence="2">
    <location>
        <begin position="32"/>
        <end position="193"/>
    </location>
</feature>
<evidence type="ECO:0000256" key="1">
    <source>
        <dbReference type="SAM" id="SignalP"/>
    </source>
</evidence>
<dbReference type="Gene3D" id="3.40.50.10610">
    <property type="entry name" value="ABC-type transport auxiliary lipoprotein component"/>
    <property type="match status" value="1"/>
</dbReference>
<dbReference type="EMBL" id="JACHXS010000003">
    <property type="protein sequence ID" value="MBB3221129.1"/>
    <property type="molecule type" value="Genomic_DNA"/>
</dbReference>
<evidence type="ECO:0000259" key="2">
    <source>
        <dbReference type="Pfam" id="PF03886"/>
    </source>
</evidence>
<accession>A0A4P8HPA1</accession>
<keyword evidence="5" id="KW-1185">Reference proteome</keyword>
<dbReference type="InterPro" id="IPR005586">
    <property type="entry name" value="ABC_trans_aux"/>
</dbReference>
<gene>
    <name evidence="4" type="ORF">FCL38_07690</name>
    <name evidence="3" type="ORF">FHS02_001936</name>
</gene>
<keyword evidence="1" id="KW-0732">Signal</keyword>
<evidence type="ECO:0000313" key="5">
    <source>
        <dbReference type="Proteomes" id="UP000298763"/>
    </source>
</evidence>
<reference evidence="3 6" key="2">
    <citation type="submission" date="2020-08" db="EMBL/GenBank/DDBJ databases">
        <title>Genomic Encyclopedia of Type Strains, Phase III (KMG-III): the genomes of soil and plant-associated and newly described type strains.</title>
        <authorList>
            <person name="Whitman W."/>
        </authorList>
    </citation>
    <scope>NUCLEOTIDE SEQUENCE [LARGE SCALE GENOMIC DNA]</scope>
    <source>
        <strain evidence="3 6">CECT 7753</strain>
    </source>
</reference>
<evidence type="ECO:0000313" key="6">
    <source>
        <dbReference type="Proteomes" id="UP000584325"/>
    </source>
</evidence>
<evidence type="ECO:0000313" key="4">
    <source>
        <dbReference type="EMBL" id="QCP10322.1"/>
    </source>
</evidence>
<dbReference type="OrthoDB" id="1494661at2"/>
<reference evidence="4 5" key="1">
    <citation type="submission" date="2019-05" db="EMBL/GenBank/DDBJ databases">
        <title>Draft Genome Sequences of Six Type Strains of the Genus Massilia.</title>
        <authorList>
            <person name="Miess H."/>
            <person name="Frediansyhah A."/>
            <person name="Gross H."/>
        </authorList>
    </citation>
    <scope>NUCLEOTIDE SEQUENCE [LARGE SCALE GENOMIC DNA]</scope>
    <source>
        <strain evidence="4 5">DSMZ 26121</strain>
    </source>
</reference>
<name>A0A4P8HPA1_9BURK</name>
<feature type="chain" id="PRO_5044607310" evidence="1">
    <location>
        <begin position="22"/>
        <end position="207"/>
    </location>
</feature>
<dbReference type="SUPFAM" id="SSF159594">
    <property type="entry name" value="XCC0632-like"/>
    <property type="match status" value="1"/>
</dbReference>
<dbReference type="Proteomes" id="UP000298763">
    <property type="component" value="Chromosome"/>
</dbReference>
<sequence length="207" mass="21166">MKRPFNARTALPALGLAAALAGCSAPPVDRFYTLAGGVPPASAPAPASTTGKLYVEMLAVNIPAQVQRNQLVVGNGAAGRVDVLDHHRWAGPLADEIGSALSLDVTSRLGAIDVYRTPAPDGAPVYRISTNVQRFESVPGSYALVDAVWSVRLVGSSTVLTCRSVLREDAGAGYEAVVAAHRAALGRLAEAIAAGVQGSQGGRPAGC</sequence>